<dbReference type="Proteomes" id="UP000030129">
    <property type="component" value="Unassembled WGS sequence"/>
</dbReference>
<dbReference type="STRING" id="1406840.Q763_12385"/>
<gene>
    <name evidence="2" type="ORF">Q763_12385</name>
</gene>
<sequence length="112" mass="12914">MAYKLFLDDVRDVPMVYPDLTNKDFIIARTYSEFIEIIRENGLPYFISFDNDLGEDENGNLLPDGYAAAQWLVYQSGLDLKKLIFRVHSSNPVASVQIKSLLDNYINFINEN</sequence>
<accession>A0A0A2LHI1</accession>
<evidence type="ECO:0000313" key="2">
    <source>
        <dbReference type="EMBL" id="KGO79642.1"/>
    </source>
</evidence>
<feature type="domain" description="Cyclic-phosphate processing Receiver" evidence="1">
    <location>
        <begin position="3"/>
        <end position="104"/>
    </location>
</feature>
<keyword evidence="3" id="KW-1185">Reference proteome</keyword>
<evidence type="ECO:0000259" key="1">
    <source>
        <dbReference type="Pfam" id="PF20274"/>
    </source>
</evidence>
<evidence type="ECO:0000313" key="3">
    <source>
        <dbReference type="Proteomes" id="UP000030129"/>
    </source>
</evidence>
<proteinExistence type="predicted"/>
<comment type="caution">
    <text evidence="2">The sequence shown here is derived from an EMBL/GenBank/DDBJ whole genome shotgun (WGS) entry which is preliminary data.</text>
</comment>
<organism evidence="2 3">
    <name type="scientific">Flavobacterium beibuense F44-8</name>
    <dbReference type="NCBI Taxonomy" id="1406840"/>
    <lineage>
        <taxon>Bacteria</taxon>
        <taxon>Pseudomonadati</taxon>
        <taxon>Bacteroidota</taxon>
        <taxon>Flavobacteriia</taxon>
        <taxon>Flavobacteriales</taxon>
        <taxon>Flavobacteriaceae</taxon>
        <taxon>Flavobacterium</taxon>
    </lineage>
</organism>
<dbReference type="Pfam" id="PF20274">
    <property type="entry name" value="cREC_REC"/>
    <property type="match status" value="1"/>
</dbReference>
<dbReference type="EMBL" id="JRLV01000015">
    <property type="protein sequence ID" value="KGO79642.1"/>
    <property type="molecule type" value="Genomic_DNA"/>
</dbReference>
<dbReference type="eggNOG" id="ENOG5032YS6">
    <property type="taxonomic scope" value="Bacteria"/>
</dbReference>
<reference evidence="2 3" key="1">
    <citation type="submission" date="2013-09" db="EMBL/GenBank/DDBJ databases">
        <authorList>
            <person name="Zeng Z."/>
            <person name="Chen C."/>
        </authorList>
    </citation>
    <scope>NUCLEOTIDE SEQUENCE [LARGE SCALE GENOMIC DNA]</scope>
    <source>
        <strain evidence="2 3">F44-8</strain>
    </source>
</reference>
<name>A0A0A2LHI1_9FLAO</name>
<protein>
    <recommendedName>
        <fullName evidence="1">Cyclic-phosphate processing Receiver domain-containing protein</fullName>
    </recommendedName>
</protein>
<dbReference type="InterPro" id="IPR046909">
    <property type="entry name" value="cREC_REC"/>
</dbReference>
<dbReference type="AlphaFoldDB" id="A0A0A2LHI1"/>